<feature type="domain" description="JmjC" evidence="1">
    <location>
        <begin position="231"/>
        <end position="398"/>
    </location>
</feature>
<dbReference type="Gene3D" id="1.20.1280.50">
    <property type="match status" value="1"/>
</dbReference>
<dbReference type="Pfam" id="PF12937">
    <property type="entry name" value="F-box-like"/>
    <property type="match status" value="1"/>
</dbReference>
<sequence>MIHAPEVEDVGDRVGVSETCVMGPLGHGIICLNIFEFLEMEDLLRCGCVCTGFYVLCNEEELWHEICVRKWKGKFRRRASWKSTCLFEQFGRCVEDQIQLNVKFHSKFLSDRWFRSHAQLTQFIPTLQLVEKISVGDPRLDPSNFRLEFDGPRKPVCICGATDNWLCRSNLPEHKWTLESLAVRYPDAKWIISHTLKSVERLEMTFSDYLLYIEQQSDETPHYIFDHRFGETAPDMLGEYDIGTVGPIFQDDFLSVIGKKRPNYRWFVAGPARTGAPWHKDPGRTSAWNALIQGHKRWALYPPDCTPPGVSAIFEGPDDKELAHAESPTSLQWYLDVYPTLTEEQRPLEIIQNPGDVIFIPSGWWHLVLNLDVTISVTENFVNESNLRAALDDIHNDSGTSGVHEFEEGLRRKRPDLNDALSKAVCCFKSGFSSEFEYVLSFRDGEFWQNRLDRIIEHHKMTNMDSSSTVPTYKVLTKRLNPLFLRTDHDIVLKLYSKFASADTGFFSGALEPAMANDGAGSKRAELCMLSALSDCSVTSFLYPKVVAQGVFYGQGTDEPWNWPYIVTSRLSGVSIGSVRANAKWKKNSAARWILKRSMTSVARWLGRAVFDIHSMGEKNSYAVYRELFQVRPPYNVFLDAQRVYGLASHWRKAVLSKQLLREAKGFVESVWYLLQSKPSLQLVPLHGDLQEENIFVSQIPDPSTAQQEIAEFLEGAFHTLEPHVVSSLVYKLVNEEHLRVDTVVLMSDKDLDGLGLPLGPKLLLKQALSSARPFVSGSSHSQARGVFPVGIIDFGDALIGDPLYELVALHVSTFRCDTRLLYEFLAEYHARVELPFPDFVMGYPVDEFPVAAMALTLLHPCETMQMIYKCKPELERITSLRALAQELWGFQHCHPCRA</sequence>
<dbReference type="SUPFAM" id="SSF56112">
    <property type="entry name" value="Protein kinase-like (PK-like)"/>
    <property type="match status" value="1"/>
</dbReference>
<dbReference type="InterPro" id="IPR003347">
    <property type="entry name" value="JmjC_dom"/>
</dbReference>
<gene>
    <name evidence="2" type="ORF">QSP1433_LOCUS14374</name>
</gene>
<evidence type="ECO:0000313" key="2">
    <source>
        <dbReference type="EMBL" id="CAD9700839.1"/>
    </source>
</evidence>
<proteinExistence type="predicted"/>
<protein>
    <recommendedName>
        <fullName evidence="1">JmjC domain-containing protein</fullName>
    </recommendedName>
</protein>
<accession>A0A7S2WQV0</accession>
<dbReference type="Gene3D" id="2.60.120.650">
    <property type="entry name" value="Cupin"/>
    <property type="match status" value="1"/>
</dbReference>
<dbReference type="SMART" id="SM00558">
    <property type="entry name" value="JmjC"/>
    <property type="match status" value="1"/>
</dbReference>
<dbReference type="PANTHER" id="PTHR12480">
    <property type="entry name" value="ARGININE DEMETHYLASE AND LYSYL-HYDROXYLASE JMJD"/>
    <property type="match status" value="1"/>
</dbReference>
<dbReference type="AlphaFoldDB" id="A0A7S2WQV0"/>
<organism evidence="2">
    <name type="scientific">Mucochytrium quahogii</name>
    <dbReference type="NCBI Taxonomy" id="96639"/>
    <lineage>
        <taxon>Eukaryota</taxon>
        <taxon>Sar</taxon>
        <taxon>Stramenopiles</taxon>
        <taxon>Bigyra</taxon>
        <taxon>Labyrinthulomycetes</taxon>
        <taxon>Thraustochytrida</taxon>
        <taxon>Thraustochytriidae</taxon>
        <taxon>Mucochytrium</taxon>
    </lineage>
</organism>
<dbReference type="PANTHER" id="PTHR12480:SF35">
    <property type="entry name" value="TRANSCRIPTION FACTOR JUMONJI, JMJC DOMAIN-CONTAINING PROTEIN"/>
    <property type="match status" value="1"/>
</dbReference>
<dbReference type="InterPro" id="IPR001810">
    <property type="entry name" value="F-box_dom"/>
</dbReference>
<dbReference type="PROSITE" id="PS51184">
    <property type="entry name" value="JMJC"/>
    <property type="match status" value="1"/>
</dbReference>
<dbReference type="SUPFAM" id="SSF81383">
    <property type="entry name" value="F-box domain"/>
    <property type="match status" value="1"/>
</dbReference>
<dbReference type="GO" id="GO:0005737">
    <property type="term" value="C:cytoplasm"/>
    <property type="evidence" value="ECO:0007669"/>
    <property type="project" value="TreeGrafter"/>
</dbReference>
<dbReference type="SUPFAM" id="SSF51197">
    <property type="entry name" value="Clavaminate synthase-like"/>
    <property type="match status" value="1"/>
</dbReference>
<dbReference type="InterPro" id="IPR011009">
    <property type="entry name" value="Kinase-like_dom_sf"/>
</dbReference>
<dbReference type="InterPro" id="IPR036047">
    <property type="entry name" value="F-box-like_dom_sf"/>
</dbReference>
<dbReference type="Pfam" id="PF02373">
    <property type="entry name" value="JmjC"/>
    <property type="match status" value="1"/>
</dbReference>
<reference evidence="2" key="1">
    <citation type="submission" date="2021-01" db="EMBL/GenBank/DDBJ databases">
        <authorList>
            <person name="Corre E."/>
            <person name="Pelletier E."/>
            <person name="Niang G."/>
            <person name="Scheremetjew M."/>
            <person name="Finn R."/>
            <person name="Kale V."/>
            <person name="Holt S."/>
            <person name="Cochrane G."/>
            <person name="Meng A."/>
            <person name="Brown T."/>
            <person name="Cohen L."/>
        </authorList>
    </citation>
    <scope>NUCLEOTIDE SEQUENCE</scope>
    <source>
        <strain evidence="2">NY070348D</strain>
    </source>
</reference>
<dbReference type="InterPro" id="IPR050910">
    <property type="entry name" value="JMJD6_ArgDemeth/LysHydrox"/>
</dbReference>
<evidence type="ECO:0000259" key="1">
    <source>
        <dbReference type="PROSITE" id="PS51184"/>
    </source>
</evidence>
<dbReference type="EMBL" id="HBHK01022738">
    <property type="protein sequence ID" value="CAD9700839.1"/>
    <property type="molecule type" value="Transcribed_RNA"/>
</dbReference>
<name>A0A7S2WQV0_9STRA</name>